<keyword evidence="1" id="KW-0732">Signal</keyword>
<dbReference type="Gene3D" id="2.160.20.120">
    <property type="match status" value="1"/>
</dbReference>
<protein>
    <submittedName>
        <fullName evidence="3">Putative auto-transporter adhesin, head GIN domain</fullName>
    </submittedName>
</protein>
<feature type="chain" id="PRO_5011550508" evidence="1">
    <location>
        <begin position="23"/>
        <end position="283"/>
    </location>
</feature>
<dbReference type="InterPro" id="IPR021255">
    <property type="entry name" value="DUF2807"/>
</dbReference>
<evidence type="ECO:0000259" key="2">
    <source>
        <dbReference type="Pfam" id="PF10988"/>
    </source>
</evidence>
<accession>A0A1I6R5M9</accession>
<dbReference type="Proteomes" id="UP000199312">
    <property type="component" value="Unassembled WGS sequence"/>
</dbReference>
<organism evidence="3 4">
    <name type="scientific">Lutibacter maritimus</name>
    <dbReference type="NCBI Taxonomy" id="593133"/>
    <lineage>
        <taxon>Bacteria</taxon>
        <taxon>Pseudomonadati</taxon>
        <taxon>Bacteroidota</taxon>
        <taxon>Flavobacteriia</taxon>
        <taxon>Flavobacteriales</taxon>
        <taxon>Flavobacteriaceae</taxon>
        <taxon>Lutibacter</taxon>
    </lineage>
</organism>
<gene>
    <name evidence="3" type="ORF">SAMN04488006_2251</name>
</gene>
<feature type="domain" description="Putative auto-transporter adhesin head GIN" evidence="2">
    <location>
        <begin position="166"/>
        <end position="260"/>
    </location>
</feature>
<evidence type="ECO:0000256" key="1">
    <source>
        <dbReference type="SAM" id="SignalP"/>
    </source>
</evidence>
<feature type="domain" description="Putative auto-transporter adhesin head GIN" evidence="2">
    <location>
        <begin position="41"/>
        <end position="161"/>
    </location>
</feature>
<keyword evidence="4" id="KW-1185">Reference proteome</keyword>
<dbReference type="AlphaFoldDB" id="A0A1I6R5M9"/>
<evidence type="ECO:0000313" key="3">
    <source>
        <dbReference type="EMBL" id="SFS60012.1"/>
    </source>
</evidence>
<dbReference type="Pfam" id="PF10988">
    <property type="entry name" value="DUF2807"/>
    <property type="match status" value="2"/>
</dbReference>
<reference evidence="4" key="1">
    <citation type="submission" date="2016-10" db="EMBL/GenBank/DDBJ databases">
        <authorList>
            <person name="Varghese N."/>
            <person name="Submissions S."/>
        </authorList>
    </citation>
    <scope>NUCLEOTIDE SEQUENCE [LARGE SCALE GENOMIC DNA]</scope>
    <source>
        <strain evidence="4">DSM 24450</strain>
    </source>
</reference>
<proteinExistence type="predicted"/>
<dbReference type="RefSeq" id="WP_090226359.1">
    <property type="nucleotide sequence ID" value="NZ_FOZP01000005.1"/>
</dbReference>
<dbReference type="EMBL" id="FOZP01000005">
    <property type="protein sequence ID" value="SFS60012.1"/>
    <property type="molecule type" value="Genomic_DNA"/>
</dbReference>
<dbReference type="OrthoDB" id="1419485at2"/>
<feature type="signal peptide" evidence="1">
    <location>
        <begin position="1"/>
        <end position="22"/>
    </location>
</feature>
<dbReference type="STRING" id="593133.SAMN04488006_2251"/>
<evidence type="ECO:0000313" key="4">
    <source>
        <dbReference type="Proteomes" id="UP000199312"/>
    </source>
</evidence>
<sequence>MKKISNHLLILLSFFISISAFSQEKIKGNKDVTFENRNISNFEKIEIIDDLNVHLTFGESQSVAVETDSNLQEIVTTEVKNGILTIKTDTKIGRKKELIVHIKLNTNFKEISAYNNVNVTSKSLLLIDTLTINAFDNADFDLNLSAKEVQLNCKKTSNLKMEILCNEITITSEESSNLKGAIQTNYLNVHLLDKANINITGSAKDIETESLGSSTFKGSDFKVNNAIVKGTNNSKTHINALQNIDVYARNSSEVYIYSNPKIQLIEFFDRATLYKRDADKKLF</sequence>
<name>A0A1I6R5M9_9FLAO</name>